<dbReference type="EMBL" id="MKQP01000043">
    <property type="protein sequence ID" value="OMD26262.1"/>
    <property type="molecule type" value="Genomic_DNA"/>
</dbReference>
<comment type="caution">
    <text evidence="2">The sequence shown here is derived from an EMBL/GenBank/DDBJ whole genome shotgun (WGS) entry which is preliminary data.</text>
</comment>
<accession>A0A1R0X0Z5</accession>
<keyword evidence="1" id="KW-1133">Transmembrane helix</keyword>
<sequence length="88" mass="10175">MKKSRHFTFQKVCDRIKSQILISEVPIPLTFILDAWRPQRLNVLAIGTFFLFILLIYLVAAKSFSSKIDTLVKLKKHTIKIVCDKIKG</sequence>
<name>A0A1R0X0Z5_9BACL</name>
<dbReference type="Proteomes" id="UP000187465">
    <property type="component" value="Unassembled WGS sequence"/>
</dbReference>
<proteinExistence type="predicted"/>
<keyword evidence="1" id="KW-0812">Transmembrane</keyword>
<keyword evidence="1" id="KW-0472">Membrane</keyword>
<feature type="transmembrane region" description="Helical" evidence="1">
    <location>
        <begin position="43"/>
        <end position="60"/>
    </location>
</feature>
<protein>
    <submittedName>
        <fullName evidence="2">Uncharacterized protein</fullName>
    </submittedName>
</protein>
<reference evidence="2 3" key="1">
    <citation type="submission" date="2016-10" db="EMBL/GenBank/DDBJ databases">
        <title>Paenibacillus species isolates.</title>
        <authorList>
            <person name="Beno S.M."/>
        </authorList>
    </citation>
    <scope>NUCLEOTIDE SEQUENCE [LARGE SCALE GENOMIC DNA]</scope>
    <source>
        <strain evidence="2 3">FSL H7-0604</strain>
    </source>
</reference>
<organism evidence="2 3">
    <name type="scientific">Paenibacillus odorifer</name>
    <dbReference type="NCBI Taxonomy" id="189426"/>
    <lineage>
        <taxon>Bacteria</taxon>
        <taxon>Bacillati</taxon>
        <taxon>Bacillota</taxon>
        <taxon>Bacilli</taxon>
        <taxon>Bacillales</taxon>
        <taxon>Paenibacillaceae</taxon>
        <taxon>Paenibacillus</taxon>
    </lineage>
</organism>
<evidence type="ECO:0000313" key="3">
    <source>
        <dbReference type="Proteomes" id="UP000187465"/>
    </source>
</evidence>
<gene>
    <name evidence="2" type="ORF">BJP51_27670</name>
</gene>
<evidence type="ECO:0000256" key="1">
    <source>
        <dbReference type="SAM" id="Phobius"/>
    </source>
</evidence>
<dbReference type="AlphaFoldDB" id="A0A1R0X0Z5"/>
<evidence type="ECO:0000313" key="2">
    <source>
        <dbReference type="EMBL" id="OMD26262.1"/>
    </source>
</evidence>